<evidence type="ECO:0000313" key="4">
    <source>
        <dbReference type="Proteomes" id="UP000248168"/>
    </source>
</evidence>
<dbReference type="EMBL" id="OUNR01000012">
    <property type="protein sequence ID" value="SPP64628.1"/>
    <property type="molecule type" value="Genomic_DNA"/>
</dbReference>
<proteinExistence type="predicted"/>
<dbReference type="Proteomes" id="UP000248168">
    <property type="component" value="Unassembled WGS sequence"/>
</dbReference>
<gene>
    <name evidence="3" type="ORF">NITLEN_20268</name>
</gene>
<dbReference type="InParanoid" id="A0A330L482"/>
<feature type="region of interest" description="Disordered" evidence="1">
    <location>
        <begin position="22"/>
        <end position="51"/>
    </location>
</feature>
<name>A0A330L482_9BACT</name>
<feature type="compositionally biased region" description="Basic and acidic residues" evidence="1">
    <location>
        <begin position="106"/>
        <end position="117"/>
    </location>
</feature>
<organism evidence="3 4">
    <name type="scientific">Nitrospira lenta</name>
    <dbReference type="NCBI Taxonomy" id="1436998"/>
    <lineage>
        <taxon>Bacteria</taxon>
        <taxon>Pseudomonadati</taxon>
        <taxon>Nitrospirota</taxon>
        <taxon>Nitrospiria</taxon>
        <taxon>Nitrospirales</taxon>
        <taxon>Nitrospiraceae</taxon>
        <taxon>Nitrospira</taxon>
    </lineage>
</organism>
<keyword evidence="2" id="KW-0732">Signal</keyword>
<accession>A0A330L482</accession>
<sequence>MFSMNISLLILVLLLPLATVHAQGNRSRESSPPKSLDPMNRPMDELGVTGKDDTLCSDRWYSCTTYDRQQFDQKYPGRPLNELLRYGEPNWPDRDGQRGGSGTFHDSLDYRDRQGKE</sequence>
<feature type="signal peptide" evidence="2">
    <location>
        <begin position="1"/>
        <end position="22"/>
    </location>
</feature>
<feature type="region of interest" description="Disordered" evidence="1">
    <location>
        <begin position="72"/>
        <end position="117"/>
    </location>
</feature>
<reference evidence="4" key="1">
    <citation type="submission" date="2018-04" db="EMBL/GenBank/DDBJ databases">
        <authorList>
            <person name="Lucker S."/>
            <person name="Sakoula D."/>
        </authorList>
    </citation>
    <scope>NUCLEOTIDE SEQUENCE [LARGE SCALE GENOMIC DNA]</scope>
</reference>
<feature type="chain" id="PRO_5016297330" evidence="2">
    <location>
        <begin position="23"/>
        <end position="117"/>
    </location>
</feature>
<dbReference type="AlphaFoldDB" id="A0A330L482"/>
<evidence type="ECO:0000256" key="2">
    <source>
        <dbReference type="SAM" id="SignalP"/>
    </source>
</evidence>
<keyword evidence="4" id="KW-1185">Reference proteome</keyword>
<evidence type="ECO:0000256" key="1">
    <source>
        <dbReference type="SAM" id="MobiDB-lite"/>
    </source>
</evidence>
<evidence type="ECO:0000313" key="3">
    <source>
        <dbReference type="EMBL" id="SPP64628.1"/>
    </source>
</evidence>
<protein>
    <submittedName>
        <fullName evidence="3">Uncharacterized protein</fullName>
    </submittedName>
</protein>